<dbReference type="InterPro" id="IPR022941">
    <property type="entry name" value="SRP54"/>
</dbReference>
<dbReference type="InterPro" id="IPR036891">
    <property type="entry name" value="Signal_recog_part_SRP54_M_sf"/>
</dbReference>
<dbReference type="GO" id="GO:0005525">
    <property type="term" value="F:GTP binding"/>
    <property type="evidence" value="ECO:0007669"/>
    <property type="project" value="InterPro"/>
</dbReference>
<accession>A0A378MWH2</accession>
<protein>
    <submittedName>
        <fullName evidence="2">p48</fullName>
    </submittedName>
</protein>
<dbReference type="Gene3D" id="1.10.260.30">
    <property type="entry name" value="Signal recognition particle, SRP54 subunit, M-domain"/>
    <property type="match status" value="1"/>
</dbReference>
<sequence>MFMKMEAIINSMTLKERANPDIIKGSRRRRIALGSGTQVQDVNKLLKQFDDMQRMMKKMRKGGMAKMMRGVKGMMGGGLGGLGGLGSMFGKR</sequence>
<dbReference type="InterPro" id="IPR004125">
    <property type="entry name" value="Signal_recog_particle_SRP54_M"/>
</dbReference>
<reference evidence="2 3" key="1">
    <citation type="submission" date="2018-06" db="EMBL/GenBank/DDBJ databases">
        <authorList>
            <consortium name="Pathogen Informatics"/>
            <person name="Doyle S."/>
        </authorList>
    </citation>
    <scope>NUCLEOTIDE SEQUENCE [LARGE SCALE GENOMIC DNA]</scope>
    <source>
        <strain evidence="2 3">NCTC10638</strain>
    </source>
</reference>
<dbReference type="Proteomes" id="UP000254802">
    <property type="component" value="Unassembled WGS sequence"/>
</dbReference>
<dbReference type="GO" id="GO:0006614">
    <property type="term" value="P:SRP-dependent cotranslational protein targeting to membrane"/>
    <property type="evidence" value="ECO:0007669"/>
    <property type="project" value="InterPro"/>
</dbReference>
<dbReference type="AlphaFoldDB" id="A0A378MWH2"/>
<dbReference type="EMBL" id="UGPN01000002">
    <property type="protein sequence ID" value="STY59856.1"/>
    <property type="molecule type" value="Genomic_DNA"/>
</dbReference>
<proteinExistence type="predicted"/>
<dbReference type="PANTHER" id="PTHR11564:SF5">
    <property type="entry name" value="SIGNAL RECOGNITION PARTICLE SUBUNIT SRP54"/>
    <property type="match status" value="1"/>
</dbReference>
<dbReference type="GO" id="GO:0008312">
    <property type="term" value="F:7S RNA binding"/>
    <property type="evidence" value="ECO:0007669"/>
    <property type="project" value="InterPro"/>
</dbReference>
<evidence type="ECO:0000259" key="1">
    <source>
        <dbReference type="Pfam" id="PF02978"/>
    </source>
</evidence>
<evidence type="ECO:0000313" key="2">
    <source>
        <dbReference type="EMBL" id="STY59856.1"/>
    </source>
</evidence>
<dbReference type="GO" id="GO:0048500">
    <property type="term" value="C:signal recognition particle"/>
    <property type="evidence" value="ECO:0007669"/>
    <property type="project" value="InterPro"/>
</dbReference>
<name>A0A378MWH2_MANHA</name>
<dbReference type="Pfam" id="PF02978">
    <property type="entry name" value="SRP_SPB"/>
    <property type="match status" value="1"/>
</dbReference>
<dbReference type="SUPFAM" id="SSF47446">
    <property type="entry name" value="Signal peptide-binding domain"/>
    <property type="match status" value="1"/>
</dbReference>
<dbReference type="GO" id="GO:0003924">
    <property type="term" value="F:GTPase activity"/>
    <property type="evidence" value="ECO:0007669"/>
    <property type="project" value="InterPro"/>
</dbReference>
<evidence type="ECO:0000313" key="3">
    <source>
        <dbReference type="Proteomes" id="UP000254802"/>
    </source>
</evidence>
<gene>
    <name evidence="2" type="primary">ffh_2</name>
    <name evidence="2" type="ORF">NCTC10638_01041</name>
</gene>
<dbReference type="PANTHER" id="PTHR11564">
    <property type="entry name" value="SIGNAL RECOGNITION PARTICLE 54K PROTEIN SRP54"/>
    <property type="match status" value="1"/>
</dbReference>
<organism evidence="2 3">
    <name type="scientific">Mannheimia haemolytica</name>
    <name type="common">Pasteurella haemolytica</name>
    <dbReference type="NCBI Taxonomy" id="75985"/>
    <lineage>
        <taxon>Bacteria</taxon>
        <taxon>Pseudomonadati</taxon>
        <taxon>Pseudomonadota</taxon>
        <taxon>Gammaproteobacteria</taxon>
        <taxon>Pasteurellales</taxon>
        <taxon>Pasteurellaceae</taxon>
        <taxon>Mannheimia</taxon>
    </lineage>
</organism>
<feature type="domain" description="Signal recognition particle SRP54 subunit M-domain" evidence="1">
    <location>
        <begin position="2"/>
        <end position="56"/>
    </location>
</feature>